<keyword evidence="2" id="KW-0460">Magnesium</keyword>
<dbReference type="PANTHER" id="PTHR10291:SF0">
    <property type="entry name" value="DEHYDRODOLICHYL DIPHOSPHATE SYNTHASE 2"/>
    <property type="match status" value="1"/>
</dbReference>
<dbReference type="NCBIfam" id="NF011405">
    <property type="entry name" value="PRK14830.1"/>
    <property type="match status" value="1"/>
</dbReference>
<accession>A0AAP1WLT8</accession>
<dbReference type="RefSeq" id="WP_016998613.1">
    <property type="nucleotide sequence ID" value="NZ_CP075503.1"/>
</dbReference>
<name>A0AAP1WLT8_MAMLE</name>
<dbReference type="Pfam" id="PF01255">
    <property type="entry name" value="Prenyltransf"/>
    <property type="match status" value="1"/>
</dbReference>
<dbReference type="FunFam" id="3.40.1180.10:FF:000001">
    <property type="entry name" value="(2E,6E)-farnesyl-diphosphate-specific ditrans,polycis-undecaprenyl-diphosphate synthase"/>
    <property type="match status" value="1"/>
</dbReference>
<comment type="similarity">
    <text evidence="2">Belongs to the UPP synthase family.</text>
</comment>
<dbReference type="PANTHER" id="PTHR10291">
    <property type="entry name" value="DEHYDRODOLICHYL DIPHOSPHATE SYNTHASE FAMILY MEMBER"/>
    <property type="match status" value="1"/>
</dbReference>
<feature type="binding site" evidence="2">
    <location>
        <position position="197"/>
    </location>
    <ligand>
        <name>substrate</name>
    </ligand>
</feature>
<dbReference type="InterPro" id="IPR018520">
    <property type="entry name" value="UPP_synth-like_CS"/>
</dbReference>
<dbReference type="GO" id="GO:0005829">
    <property type="term" value="C:cytosol"/>
    <property type="evidence" value="ECO:0007669"/>
    <property type="project" value="TreeGrafter"/>
</dbReference>
<evidence type="ECO:0000256" key="1">
    <source>
        <dbReference type="ARBA" id="ARBA00022679"/>
    </source>
</evidence>
<dbReference type="PROSITE" id="PS01066">
    <property type="entry name" value="UPP_SYNTHASE"/>
    <property type="match status" value="1"/>
</dbReference>
<feature type="binding site" evidence="2">
    <location>
        <position position="78"/>
    </location>
    <ligand>
        <name>substrate</name>
    </ligand>
</feature>
<dbReference type="EMBL" id="CP118848">
    <property type="protein sequence ID" value="WHI61214.1"/>
    <property type="molecule type" value="Genomic_DNA"/>
</dbReference>
<dbReference type="InterPro" id="IPR036424">
    <property type="entry name" value="UPP_synth-like_sf"/>
</dbReference>
<comment type="function">
    <text evidence="2">Catalyzes the condensation of isopentenyl diphosphate (IPP) with allylic pyrophosphates generating different type of terpenoids.</text>
</comment>
<dbReference type="Gene3D" id="3.40.1180.10">
    <property type="entry name" value="Decaprenyl diphosphate synthase-like"/>
    <property type="match status" value="1"/>
</dbReference>
<dbReference type="CDD" id="cd00475">
    <property type="entry name" value="Cis_IPPS"/>
    <property type="match status" value="1"/>
</dbReference>
<organism evidence="3 4">
    <name type="scientific">Mammaliicoccus lentus</name>
    <name type="common">Staphylococcus lentus</name>
    <dbReference type="NCBI Taxonomy" id="42858"/>
    <lineage>
        <taxon>Bacteria</taxon>
        <taxon>Bacillati</taxon>
        <taxon>Bacillota</taxon>
        <taxon>Bacilli</taxon>
        <taxon>Bacillales</taxon>
        <taxon>Staphylococcaceae</taxon>
        <taxon>Mammaliicoccus</taxon>
    </lineage>
</organism>
<dbReference type="InterPro" id="IPR001441">
    <property type="entry name" value="UPP_synth-like"/>
</dbReference>
<feature type="active site" description="Proton acceptor" evidence="2">
    <location>
        <position position="77"/>
    </location>
</feature>
<dbReference type="NCBIfam" id="TIGR00055">
    <property type="entry name" value="uppS"/>
    <property type="match status" value="1"/>
</dbReference>
<feature type="binding site" evidence="2">
    <location>
        <begin position="74"/>
        <end position="76"/>
    </location>
    <ligand>
        <name>substrate</name>
    </ligand>
</feature>
<dbReference type="SUPFAM" id="SSF64005">
    <property type="entry name" value="Undecaprenyl diphosphate synthase"/>
    <property type="match status" value="1"/>
</dbReference>
<dbReference type="Proteomes" id="UP001223261">
    <property type="component" value="Chromosome"/>
</dbReference>
<feature type="active site" evidence="2">
    <location>
        <position position="29"/>
    </location>
</feature>
<feature type="binding site" evidence="2">
    <location>
        <begin position="203"/>
        <end position="205"/>
    </location>
    <ligand>
        <name>substrate</name>
    </ligand>
</feature>
<dbReference type="GO" id="GO:0008834">
    <property type="term" value="F:ditrans,polycis-undecaprenyl-diphosphate synthase [(2E,6E)-farnesyl-diphosphate specific] activity"/>
    <property type="evidence" value="ECO:0007669"/>
    <property type="project" value="TreeGrafter"/>
</dbReference>
<dbReference type="GO" id="GO:0000287">
    <property type="term" value="F:magnesium ion binding"/>
    <property type="evidence" value="ECO:0007669"/>
    <property type="project" value="UniProtKB-UniRule"/>
</dbReference>
<dbReference type="GO" id="GO:0016094">
    <property type="term" value="P:polyprenol biosynthetic process"/>
    <property type="evidence" value="ECO:0007669"/>
    <property type="project" value="TreeGrafter"/>
</dbReference>
<comment type="cofactor">
    <cofactor evidence="2">
        <name>Mg(2+)</name>
        <dbReference type="ChEBI" id="CHEBI:18420"/>
    </cofactor>
    <text evidence="2">Binds 2 magnesium ions per subunit.</text>
</comment>
<feature type="binding site" evidence="2">
    <location>
        <position position="80"/>
    </location>
    <ligand>
        <name>substrate</name>
    </ligand>
</feature>
<feature type="binding site" evidence="2">
    <location>
        <position position="42"/>
    </location>
    <ligand>
        <name>substrate</name>
    </ligand>
</feature>
<gene>
    <name evidence="3" type="ORF">PYH69_06175</name>
</gene>
<dbReference type="GeneID" id="99676882"/>
<feature type="binding site" evidence="2">
    <location>
        <position position="34"/>
    </location>
    <ligand>
        <name>substrate</name>
    </ligand>
</feature>
<evidence type="ECO:0000313" key="4">
    <source>
        <dbReference type="Proteomes" id="UP001223261"/>
    </source>
</evidence>
<feature type="binding site" evidence="2">
    <location>
        <begin position="30"/>
        <end position="33"/>
    </location>
    <ligand>
        <name>substrate</name>
    </ligand>
</feature>
<feature type="binding site" evidence="2">
    <location>
        <position position="216"/>
    </location>
    <ligand>
        <name>Mg(2+)</name>
        <dbReference type="ChEBI" id="CHEBI:18420"/>
    </ligand>
</feature>
<protein>
    <recommendedName>
        <fullName evidence="2">Isoprenyl transferase</fullName>
        <ecNumber evidence="2">2.5.1.-</ecNumber>
    </recommendedName>
</protein>
<dbReference type="HAMAP" id="MF_01139">
    <property type="entry name" value="ISPT"/>
    <property type="match status" value="1"/>
</dbReference>
<keyword evidence="1 2" id="KW-0808">Transferase</keyword>
<comment type="subunit">
    <text evidence="2">Homodimer.</text>
</comment>
<evidence type="ECO:0000256" key="2">
    <source>
        <dbReference type="HAMAP-Rule" id="MF_01139"/>
    </source>
</evidence>
<reference evidence="3" key="1">
    <citation type="journal article" date="2023" name="Antibiotics">
        <title>Prevalence and Molecular Characterization of Methicillin-Resistant Staphylococci (MRS) and Mammaliicocci (MRM) in Dromedary Camels from Algeria: First Detection of SCCmec-mecC Hybrid in Methicillin-Resistant Mammaliicoccus lentus.</title>
        <authorList>
            <person name="Belhout C."/>
            <person name="Boyen F."/>
            <person name="Vereecke N."/>
            <person name="Theuns S."/>
            <person name="Taibi N."/>
            <person name="Stegger M."/>
            <person name="de la Fe-Rodriguez P.Y."/>
            <person name="Bouayad L."/>
            <person name="Elgroud R."/>
            <person name="Butaye P."/>
        </authorList>
    </citation>
    <scope>NUCLEOTIDE SEQUENCE</scope>
    <source>
        <strain evidence="3">7048</strain>
    </source>
</reference>
<evidence type="ECO:0000313" key="3">
    <source>
        <dbReference type="EMBL" id="WHI61214.1"/>
    </source>
</evidence>
<dbReference type="GO" id="GO:0030145">
    <property type="term" value="F:manganese ion binding"/>
    <property type="evidence" value="ECO:0007669"/>
    <property type="project" value="TreeGrafter"/>
</dbReference>
<feature type="binding site" evidence="2">
    <location>
        <position position="29"/>
    </location>
    <ligand>
        <name>Mg(2+)</name>
        <dbReference type="ChEBI" id="CHEBI:18420"/>
    </ligand>
</feature>
<keyword evidence="2" id="KW-0479">Metal-binding</keyword>
<dbReference type="AlphaFoldDB" id="A0AAP1WLT8"/>
<proteinExistence type="inferred from homology"/>
<feature type="binding site" evidence="2">
    <location>
        <position position="46"/>
    </location>
    <ligand>
        <name>substrate</name>
    </ligand>
</feature>
<dbReference type="EC" id="2.5.1.-" evidence="2"/>
<sequence length="249" mass="28857">MIKKFIKQKQQINNDNILTIPEHIAIIMDGNGRWAKNKKMPRIKGHYEGMQTVKKITRKANDLGVKYLTLYAFSTENWSRPEDEVNYIMKLPVDFLKTFLPELIEKNVKVSTIGFSDQLPNHTKKAINEAINKTKDNTGLNLIFALNYGGRAEILNAVKKLYQEIDAGRMSIDDLTEKNIEDNLFTSDIPDPELLIRTSGEERLSNFLIWQSSYSEFVFTKTLWPDFDEQSLIDCLKIYQSRQRRFGGL</sequence>